<comment type="caution">
    <text evidence="3">The sequence shown here is derived from an EMBL/GenBank/DDBJ whole genome shotgun (WGS) entry which is preliminary data.</text>
</comment>
<dbReference type="SUPFAM" id="SSF51735">
    <property type="entry name" value="NAD(P)-binding Rossmann-fold domains"/>
    <property type="match status" value="1"/>
</dbReference>
<reference evidence="3 4" key="1">
    <citation type="submission" date="2018-11" db="EMBL/GenBank/DDBJ databases">
        <title>Trebonia kvetii gen.nov., sp.nov., a novel acidophilic actinobacterium, and proposal of the new actinobacterial family Treboniaceae fam. nov.</title>
        <authorList>
            <person name="Rapoport D."/>
            <person name="Sagova-Mareckova M."/>
            <person name="Sedlacek I."/>
            <person name="Provaznik J."/>
            <person name="Kralova S."/>
            <person name="Pavlinic D."/>
            <person name="Benes V."/>
            <person name="Kopecky J."/>
        </authorList>
    </citation>
    <scope>NUCLEOTIDE SEQUENCE [LARGE SCALE GENOMIC DNA]</scope>
    <source>
        <strain evidence="3 4">15Tr583</strain>
    </source>
</reference>
<dbReference type="InterPro" id="IPR002347">
    <property type="entry name" value="SDR_fam"/>
</dbReference>
<dbReference type="CDD" id="cd05233">
    <property type="entry name" value="SDR_c"/>
    <property type="match status" value="1"/>
</dbReference>
<keyword evidence="2" id="KW-0560">Oxidoreductase</keyword>
<name>A0A6P2C5V4_9ACTN</name>
<evidence type="ECO:0000313" key="4">
    <source>
        <dbReference type="Proteomes" id="UP000460272"/>
    </source>
</evidence>
<dbReference type="InterPro" id="IPR036291">
    <property type="entry name" value="NAD(P)-bd_dom_sf"/>
</dbReference>
<dbReference type="PRINTS" id="PR00080">
    <property type="entry name" value="SDRFAMILY"/>
</dbReference>
<dbReference type="PANTHER" id="PTHR43639:SF1">
    <property type="entry name" value="SHORT-CHAIN DEHYDROGENASE_REDUCTASE FAMILY PROTEIN"/>
    <property type="match status" value="1"/>
</dbReference>
<organism evidence="3 4">
    <name type="scientific">Trebonia kvetii</name>
    <dbReference type="NCBI Taxonomy" id="2480626"/>
    <lineage>
        <taxon>Bacteria</taxon>
        <taxon>Bacillati</taxon>
        <taxon>Actinomycetota</taxon>
        <taxon>Actinomycetes</taxon>
        <taxon>Streptosporangiales</taxon>
        <taxon>Treboniaceae</taxon>
        <taxon>Trebonia</taxon>
    </lineage>
</organism>
<sequence length="204" mass="21037">MVAEIEGSGGSATFRLTTLSDLESARELVEWANEAGDGHVDILINNAGVAWLGPSSAATEAEFDESFALNVKVPFFLVASLAPAMAERGWGSIVNVSTMVASFGQAGMALYGASRAALELLTKAWAAEYGPSGVRVNAVAPGPTRTRMMEAVPEEMVNQLAALAPAGRVAQPEELAAAIVFLASDDASFVHGVTLAVDGGRVAT</sequence>
<keyword evidence="4" id="KW-1185">Reference proteome</keyword>
<dbReference type="AlphaFoldDB" id="A0A6P2C5V4"/>
<dbReference type="Pfam" id="PF13561">
    <property type="entry name" value="adh_short_C2"/>
    <property type="match status" value="1"/>
</dbReference>
<accession>A0A6P2C5V4</accession>
<proteinExistence type="inferred from homology"/>
<dbReference type="PRINTS" id="PR00081">
    <property type="entry name" value="GDHRDH"/>
</dbReference>
<gene>
    <name evidence="3" type="ORF">EAS64_03955</name>
</gene>
<evidence type="ECO:0000256" key="1">
    <source>
        <dbReference type="ARBA" id="ARBA00006484"/>
    </source>
</evidence>
<dbReference type="PANTHER" id="PTHR43639">
    <property type="entry name" value="OXIDOREDUCTASE, SHORT-CHAIN DEHYDROGENASE/REDUCTASE FAMILY (AFU_ORTHOLOGUE AFUA_5G02870)"/>
    <property type="match status" value="1"/>
</dbReference>
<dbReference type="EMBL" id="RPFW01000001">
    <property type="protein sequence ID" value="TVZ06560.1"/>
    <property type="molecule type" value="Genomic_DNA"/>
</dbReference>
<protein>
    <submittedName>
        <fullName evidence="3">SDR family oxidoreductase</fullName>
    </submittedName>
</protein>
<dbReference type="GO" id="GO:0016491">
    <property type="term" value="F:oxidoreductase activity"/>
    <property type="evidence" value="ECO:0007669"/>
    <property type="project" value="UniProtKB-KW"/>
</dbReference>
<dbReference type="FunFam" id="3.40.50.720:FF:000084">
    <property type="entry name" value="Short-chain dehydrogenase reductase"/>
    <property type="match status" value="1"/>
</dbReference>
<evidence type="ECO:0000256" key="2">
    <source>
        <dbReference type="ARBA" id="ARBA00023002"/>
    </source>
</evidence>
<comment type="similarity">
    <text evidence="1">Belongs to the short-chain dehydrogenases/reductases (SDR) family.</text>
</comment>
<evidence type="ECO:0000313" key="3">
    <source>
        <dbReference type="EMBL" id="TVZ06560.1"/>
    </source>
</evidence>
<dbReference type="Proteomes" id="UP000460272">
    <property type="component" value="Unassembled WGS sequence"/>
</dbReference>
<dbReference type="Gene3D" id="3.40.50.720">
    <property type="entry name" value="NAD(P)-binding Rossmann-like Domain"/>
    <property type="match status" value="1"/>
</dbReference>
<dbReference type="OrthoDB" id="286404at2"/>